<dbReference type="STRING" id="329726.AM1_4496"/>
<dbReference type="KEGG" id="amr:AM1_4496"/>
<gene>
    <name evidence="2" type="ordered locus">AM1_4496</name>
</gene>
<dbReference type="eggNOG" id="ENOG5032TU1">
    <property type="taxonomic scope" value="Bacteria"/>
</dbReference>
<accession>B0CG26</accession>
<feature type="region of interest" description="Disordered" evidence="1">
    <location>
        <begin position="91"/>
        <end position="190"/>
    </location>
</feature>
<proteinExistence type="predicted"/>
<evidence type="ECO:0000313" key="2">
    <source>
        <dbReference type="EMBL" id="ABW29473.1"/>
    </source>
</evidence>
<dbReference type="HOGENOM" id="CLU_1052199_0_0_3"/>
<keyword evidence="3" id="KW-1185">Reference proteome</keyword>
<evidence type="ECO:0000313" key="3">
    <source>
        <dbReference type="Proteomes" id="UP000000268"/>
    </source>
</evidence>
<organism evidence="2 3">
    <name type="scientific">Acaryochloris marina (strain MBIC 11017)</name>
    <dbReference type="NCBI Taxonomy" id="329726"/>
    <lineage>
        <taxon>Bacteria</taxon>
        <taxon>Bacillati</taxon>
        <taxon>Cyanobacteriota</taxon>
        <taxon>Cyanophyceae</taxon>
        <taxon>Acaryochloridales</taxon>
        <taxon>Acaryochloridaceae</taxon>
        <taxon>Acaryochloris</taxon>
    </lineage>
</organism>
<protein>
    <submittedName>
        <fullName evidence="2">Uncharacterized protein</fullName>
    </submittedName>
</protein>
<sequence>MLESCDLEALFSKEDCIIAREKPGKVPFAKLVTIEVLVDSTRATSNVTNMDVVVKNEELPLQSNNHCFQIFDQFSQAIDQHSGWLVIAEEDKSEQPQTASSVEPPAASPAATVPQIPVTSETSPAAKPIASDPLAPSANTQPEPVVQLPKATELPLPQPFTDTTTSEPATPPESPLPKNSDSINLESTAEKRVQTTANLEELRQKRAESVANLERLRQKRAESIANLEKMRQKRERMFAANEREGAGEDISPLDLPERPSTSQA</sequence>
<dbReference type="Proteomes" id="UP000000268">
    <property type="component" value="Chromosome"/>
</dbReference>
<dbReference type="OrthoDB" id="531045at2"/>
<dbReference type="EMBL" id="CP000828">
    <property type="protein sequence ID" value="ABW29473.1"/>
    <property type="molecule type" value="Genomic_DNA"/>
</dbReference>
<feature type="compositionally biased region" description="Low complexity" evidence="1">
    <location>
        <begin position="159"/>
        <end position="168"/>
    </location>
</feature>
<evidence type="ECO:0000256" key="1">
    <source>
        <dbReference type="SAM" id="MobiDB-lite"/>
    </source>
</evidence>
<reference evidence="2 3" key="1">
    <citation type="journal article" date="2008" name="Proc. Natl. Acad. Sci. U.S.A.">
        <title>Niche adaptation and genome expansion in the chlorophyll d-producing cyanobacterium Acaryochloris marina.</title>
        <authorList>
            <person name="Swingley W.D."/>
            <person name="Chen M."/>
            <person name="Cheung P.C."/>
            <person name="Conrad A.L."/>
            <person name="Dejesa L.C."/>
            <person name="Hao J."/>
            <person name="Honchak B.M."/>
            <person name="Karbach L.E."/>
            <person name="Kurdoglu A."/>
            <person name="Lahiri S."/>
            <person name="Mastrian S.D."/>
            <person name="Miyashita H."/>
            <person name="Page L."/>
            <person name="Ramakrishna P."/>
            <person name="Satoh S."/>
            <person name="Sattley W.M."/>
            <person name="Shimada Y."/>
            <person name="Taylor H.L."/>
            <person name="Tomo T."/>
            <person name="Tsuchiya T."/>
            <person name="Wang Z.T."/>
            <person name="Raymond J."/>
            <person name="Mimuro M."/>
            <person name="Blankenship R.E."/>
            <person name="Touchman J.W."/>
        </authorList>
    </citation>
    <scope>NUCLEOTIDE SEQUENCE [LARGE SCALE GENOMIC DNA]</scope>
    <source>
        <strain evidence="3">MBIC 11017</strain>
    </source>
</reference>
<dbReference type="AlphaFoldDB" id="B0CG26"/>
<feature type="compositionally biased region" description="Low complexity" evidence="1">
    <location>
        <begin position="98"/>
        <end position="114"/>
    </location>
</feature>
<feature type="region of interest" description="Disordered" evidence="1">
    <location>
        <begin position="240"/>
        <end position="264"/>
    </location>
</feature>
<name>B0CG26_ACAM1</name>